<reference evidence="1 2" key="1">
    <citation type="submission" date="2021-03" db="EMBL/GenBank/DDBJ databases">
        <title>Genomic Encyclopedia of Type Strains, Phase IV (KMG-IV): sequencing the most valuable type-strain genomes for metagenomic binning, comparative biology and taxonomic classification.</title>
        <authorList>
            <person name="Goeker M."/>
        </authorList>
    </citation>
    <scope>NUCLEOTIDE SEQUENCE [LARGE SCALE GENOMIC DNA]</scope>
    <source>
        <strain evidence="1 2">DSM 26427</strain>
    </source>
</reference>
<comment type="caution">
    <text evidence="1">The sequence shown here is derived from an EMBL/GenBank/DDBJ whole genome shotgun (WGS) entry which is preliminary data.</text>
</comment>
<evidence type="ECO:0000313" key="1">
    <source>
        <dbReference type="EMBL" id="MBP1859913.1"/>
    </source>
</evidence>
<name>A0ABS4EPP4_9HYPH</name>
<sequence length="53" mass="5525">MKTIHTDISENGHAKADLALKQALLEMVGCPGGISEGAPGFNIVCSSPRDRTS</sequence>
<dbReference type="Proteomes" id="UP000823786">
    <property type="component" value="Unassembled WGS sequence"/>
</dbReference>
<gene>
    <name evidence="1" type="ORF">J2Z75_003434</name>
</gene>
<proteinExistence type="predicted"/>
<dbReference type="EMBL" id="JAGGJV010000006">
    <property type="protein sequence ID" value="MBP1859913.1"/>
    <property type="molecule type" value="Genomic_DNA"/>
</dbReference>
<evidence type="ECO:0000313" key="2">
    <source>
        <dbReference type="Proteomes" id="UP000823786"/>
    </source>
</evidence>
<organism evidence="1 2">
    <name type="scientific">Rhizobium herbae</name>
    <dbReference type="NCBI Taxonomy" id="508661"/>
    <lineage>
        <taxon>Bacteria</taxon>
        <taxon>Pseudomonadati</taxon>
        <taxon>Pseudomonadota</taxon>
        <taxon>Alphaproteobacteria</taxon>
        <taxon>Hyphomicrobiales</taxon>
        <taxon>Rhizobiaceae</taxon>
        <taxon>Rhizobium/Agrobacterium group</taxon>
        <taxon>Rhizobium</taxon>
    </lineage>
</organism>
<accession>A0ABS4EPP4</accession>
<keyword evidence="2" id="KW-1185">Reference proteome</keyword>
<protein>
    <submittedName>
        <fullName evidence="1">Uncharacterized protein</fullName>
    </submittedName>
</protein>